<dbReference type="Pfam" id="PF05843">
    <property type="entry name" value="Suf"/>
    <property type="match status" value="1"/>
</dbReference>
<dbReference type="Proteomes" id="UP000812966">
    <property type="component" value="Unassembled WGS sequence"/>
</dbReference>
<evidence type="ECO:0000259" key="6">
    <source>
        <dbReference type="Pfam" id="PF05843"/>
    </source>
</evidence>
<dbReference type="PANTHER" id="PTHR19980">
    <property type="entry name" value="RNA CLEAVAGE STIMULATION FACTOR"/>
    <property type="match status" value="1"/>
</dbReference>
<keyword evidence="3" id="KW-0963">Cytoplasm</keyword>
<dbReference type="Gene3D" id="1.25.40.1040">
    <property type="match status" value="1"/>
</dbReference>
<feature type="region of interest" description="Disordered" evidence="5">
    <location>
        <begin position="1"/>
        <end position="26"/>
    </location>
</feature>
<dbReference type="GO" id="GO:0180010">
    <property type="term" value="P:co-transcriptional mRNA 3'-end processing, cleavage and polyadenylation pathway"/>
    <property type="evidence" value="ECO:0007669"/>
    <property type="project" value="UniProtKB-UniRule"/>
</dbReference>
<evidence type="ECO:0000256" key="4">
    <source>
        <dbReference type="SAM" id="Coils"/>
    </source>
</evidence>
<comment type="function">
    <text evidence="3">Component of the cleavage factor IA (CFIA) complex, which is involved in the endonucleolytic cleavage during polyadenylation-dependent pre-mRNA 3'-end formation.</text>
</comment>
<feature type="region of interest" description="Disordered" evidence="5">
    <location>
        <begin position="1063"/>
        <end position="1085"/>
    </location>
</feature>
<dbReference type="InterPro" id="IPR011990">
    <property type="entry name" value="TPR-like_helical_dom_sf"/>
</dbReference>
<dbReference type="GO" id="GO:0005737">
    <property type="term" value="C:cytoplasm"/>
    <property type="evidence" value="ECO:0007669"/>
    <property type="project" value="UniProtKB-SubCell"/>
</dbReference>
<feature type="compositionally biased region" description="Polar residues" evidence="5">
    <location>
        <begin position="143"/>
        <end position="152"/>
    </location>
</feature>
<dbReference type="AlphaFoldDB" id="A0A8K0JHV5"/>
<keyword evidence="2 3" id="KW-0539">Nucleus</keyword>
<dbReference type="GO" id="GO:0003729">
    <property type="term" value="F:mRNA binding"/>
    <property type="evidence" value="ECO:0007669"/>
    <property type="project" value="TreeGrafter"/>
</dbReference>
<feature type="compositionally biased region" description="Acidic residues" evidence="5">
    <location>
        <begin position="118"/>
        <end position="137"/>
    </location>
</feature>
<evidence type="ECO:0000256" key="3">
    <source>
        <dbReference type="RuleBase" id="RU369035"/>
    </source>
</evidence>
<keyword evidence="1" id="KW-0677">Repeat</keyword>
<evidence type="ECO:0000256" key="2">
    <source>
        <dbReference type="ARBA" id="ARBA00023242"/>
    </source>
</evidence>
<evidence type="ECO:0000313" key="8">
    <source>
        <dbReference type="Proteomes" id="UP000812966"/>
    </source>
</evidence>
<keyword evidence="4" id="KW-0175">Coiled coil</keyword>
<dbReference type="GO" id="GO:0005634">
    <property type="term" value="C:nucleus"/>
    <property type="evidence" value="ECO:0007669"/>
    <property type="project" value="UniProtKB-SubCell"/>
</dbReference>
<feature type="compositionally biased region" description="Polar residues" evidence="5">
    <location>
        <begin position="197"/>
        <end position="210"/>
    </location>
</feature>
<dbReference type="InterPro" id="IPR003107">
    <property type="entry name" value="HAT"/>
</dbReference>
<dbReference type="SUPFAM" id="SSF48452">
    <property type="entry name" value="TPR-like"/>
    <property type="match status" value="2"/>
</dbReference>
<feature type="compositionally biased region" description="Low complexity" evidence="5">
    <location>
        <begin position="179"/>
        <end position="191"/>
    </location>
</feature>
<gene>
    <name evidence="7" type="ORF">FFLO_04886</name>
</gene>
<dbReference type="InterPro" id="IPR045243">
    <property type="entry name" value="Rna14-like"/>
</dbReference>
<reference evidence="7" key="1">
    <citation type="submission" date="2020-04" db="EMBL/GenBank/DDBJ databases">
        <title>Analysis of mating type loci in Filobasidium floriforme.</title>
        <authorList>
            <person name="Nowrousian M."/>
        </authorList>
    </citation>
    <scope>NUCLEOTIDE SEQUENCE</scope>
    <source>
        <strain evidence="7">CBS 6242</strain>
    </source>
</reference>
<protein>
    <recommendedName>
        <fullName evidence="3">mRNA 3'-end-processing protein RNA14</fullName>
    </recommendedName>
</protein>
<evidence type="ECO:0000256" key="5">
    <source>
        <dbReference type="SAM" id="MobiDB-lite"/>
    </source>
</evidence>
<name>A0A8K0JHV5_9TREE</name>
<feature type="compositionally biased region" description="Low complexity" evidence="5">
    <location>
        <begin position="234"/>
        <end position="247"/>
    </location>
</feature>
<feature type="coiled-coil region" evidence="4">
    <location>
        <begin position="657"/>
        <end position="695"/>
    </location>
</feature>
<dbReference type="InterPro" id="IPR008847">
    <property type="entry name" value="Suf"/>
</dbReference>
<sequence length="1085" mass="120072">MDSGRYSPSSPAMPELPDEEEETTDLQADVQDAIDNLEHIDQIESGLDEAASAVIGLEGVHADHQTGGQSSSEQEVFHDATAQEAELEQEIAQLPDAAATSLMGEAAGQYTQTGGSSEDADAEGEIDMDLRDDDESEQPLPVASNTYSSNYDDPNIDPALLGMDAEVPAAPPSLPIPQATATAASASNTSTPIPVASESTSTSITPTQPEQRQRDNRSASPARPAPTRRRPGQQRRSPSYSLDAAPAAPNPIPTPASTLNNPIVAPGSRAGLPVKPVTGPTPPSSGRRTEPRHYAPRFSFEGVEFPEGIQVSSPSVMAHQALASSWVESKENKAANAQASLAMFEAARSDGDVEGARSWYQAFSKDNPTAVGPMLDMINFELAHGNFPQVVALYEKALRGLGGSVGAVPGVDIWRSYLHYIRRQNPIPAPGSANASSADAVRETVVRAYELALKEAGMDIAAGHVWREYIAFLGEKECTNTWEAQTQTDAIRKVYHRAVAIPLMDVEQIWREYDGFENKLNKMTAKKFLAERSPLYMTARTVLRDLKLQTEPLVAMPIPPRPTRSEADRALVINWKKYLKWEESNPLDIEEPAALQARVGYALRKCLTQMRFFPELWHQAAVFYEGQEKPDEVLSYLKTGLEANQSSFLLTFALAEQEEIRQNKAAAREVYDNLIKNHGAEIDKLKKSISEEVDEAKGPEIEDDEVEFLRADDEDMDGAELSETQKRKAEREARGKAVIDRRQKELDDLVTAAGVIWVMYMRFARRTEGLRSARGIFSAARKSPYVSWHVFESAAQMEYHCNTDANIATKIFELGLKAFPEDVAFAVKFLEFLIQINDDSNARALFERLVLKFPADRARPIWDAWAKHEYLYGDLAASRKLEARLKETYPNDAPLRRFASRFVYNGIDEIASRDLGFGVKREAAPLPKRTRPEDSPMRSPRISEPRFRDRDDRQPLPPVREPPPKRQRGFSPPRRNGRAGPQEDDRRRRDFSPPPGPRRDMPPVQQLPVIPPGLERDPSGLPRAVVWFMGNLPRARLFDGPIFKPEDLMDVLGRANIPNAGLGNNMPMGPGPGLGPHGFGGRGRF</sequence>
<comment type="caution">
    <text evidence="7">The sequence shown here is derived from an EMBL/GenBank/DDBJ whole genome shotgun (WGS) entry which is preliminary data.</text>
</comment>
<feature type="region of interest" description="Disordered" evidence="5">
    <location>
        <begin position="96"/>
        <end position="292"/>
    </location>
</feature>
<feature type="region of interest" description="Disordered" evidence="5">
    <location>
        <begin position="923"/>
        <end position="1019"/>
    </location>
</feature>
<dbReference type="SMART" id="SM00386">
    <property type="entry name" value="HAT"/>
    <property type="match status" value="5"/>
</dbReference>
<organism evidence="7 8">
    <name type="scientific">Filobasidium floriforme</name>
    <dbReference type="NCBI Taxonomy" id="5210"/>
    <lineage>
        <taxon>Eukaryota</taxon>
        <taxon>Fungi</taxon>
        <taxon>Dikarya</taxon>
        <taxon>Basidiomycota</taxon>
        <taxon>Agaricomycotina</taxon>
        <taxon>Tremellomycetes</taxon>
        <taxon>Filobasidiales</taxon>
        <taxon>Filobasidiaceae</taxon>
        <taxon>Filobasidium</taxon>
    </lineage>
</organism>
<feature type="compositionally biased region" description="Basic and acidic residues" evidence="5">
    <location>
        <begin position="981"/>
        <end position="1001"/>
    </location>
</feature>
<proteinExistence type="predicted"/>
<keyword evidence="3" id="KW-0507">mRNA processing</keyword>
<dbReference type="PANTHER" id="PTHR19980:SF0">
    <property type="entry name" value="CLEAVAGE STIMULATION FACTOR SUBUNIT 3"/>
    <property type="match status" value="1"/>
</dbReference>
<feature type="domain" description="Suppressor of forked" evidence="6">
    <location>
        <begin position="331"/>
        <end position="915"/>
    </location>
</feature>
<dbReference type="EMBL" id="JABELV010000112">
    <property type="protein sequence ID" value="KAG7530660.1"/>
    <property type="molecule type" value="Genomic_DNA"/>
</dbReference>
<comment type="subcellular location">
    <subcellularLocation>
        <location evidence="3">Nucleus</location>
    </subcellularLocation>
    <subcellularLocation>
        <location evidence="3">Cytoplasm</location>
    </subcellularLocation>
    <text evidence="3">Nucleus and/or cytoplasm.</text>
</comment>
<feature type="compositionally biased region" description="Basic and acidic residues" evidence="5">
    <location>
        <begin position="930"/>
        <end position="954"/>
    </location>
</feature>
<feature type="compositionally biased region" description="Polar residues" evidence="5">
    <location>
        <begin position="1"/>
        <end position="10"/>
    </location>
</feature>
<accession>A0A8K0JHV5</accession>
<feature type="region of interest" description="Disordered" evidence="5">
    <location>
        <begin position="59"/>
        <end position="83"/>
    </location>
</feature>
<keyword evidence="8" id="KW-1185">Reference proteome</keyword>
<feature type="compositionally biased region" description="Gly residues" evidence="5">
    <location>
        <begin position="1071"/>
        <end position="1085"/>
    </location>
</feature>
<evidence type="ECO:0000313" key="7">
    <source>
        <dbReference type="EMBL" id="KAG7530660.1"/>
    </source>
</evidence>
<evidence type="ECO:0000256" key="1">
    <source>
        <dbReference type="ARBA" id="ARBA00022737"/>
    </source>
</evidence>